<reference evidence="2" key="1">
    <citation type="journal article" date="2009" name="PLoS Genet.">
        <title>Sequencing, mapping, and analysis of 27,455 maize full-length cDNAs.</title>
        <authorList>
            <person name="Soderlund C."/>
            <person name="Descour A."/>
            <person name="Kudrna D."/>
            <person name="Bomhoff M."/>
            <person name="Boyd L."/>
            <person name="Currie J."/>
            <person name="Angelova A."/>
            <person name="Collura K."/>
            <person name="Wissotski M."/>
            <person name="Ashley E."/>
            <person name="Morrow D."/>
            <person name="Fernandes J."/>
            <person name="Walbot V."/>
            <person name="Yu Y."/>
        </authorList>
    </citation>
    <scope>NUCLEOTIDE SEQUENCE</scope>
    <source>
        <strain evidence="2">B73</strain>
    </source>
</reference>
<evidence type="ECO:0000313" key="2">
    <source>
        <dbReference type="EMBL" id="ACR38574.1"/>
    </source>
</evidence>
<sequence length="123" mass="13834">MLFVQGQLAVESCPVDCIHWVESHDLPVLEFLSRPQPKEGHGVFGGGWERPGNVFAAAKNFARRLEREKQREELERDQPSGGLDGDAGREAETEAQAEARRSAWEELRWKPLLDAWNGLIGGR</sequence>
<feature type="region of interest" description="Disordered" evidence="1">
    <location>
        <begin position="67"/>
        <end position="102"/>
    </location>
</feature>
<name>C4JBM4_MAIZE</name>
<evidence type="ECO:0000256" key="1">
    <source>
        <dbReference type="SAM" id="MobiDB-lite"/>
    </source>
</evidence>
<accession>C4JBM4</accession>
<protein>
    <submittedName>
        <fullName evidence="2">Uncharacterized protein</fullName>
    </submittedName>
</protein>
<dbReference type="EMBL" id="BT088221">
    <property type="protein sequence ID" value="ACR38574.1"/>
    <property type="molecule type" value="mRNA"/>
</dbReference>
<organism evidence="2">
    <name type="scientific">Zea mays</name>
    <name type="common">Maize</name>
    <dbReference type="NCBI Taxonomy" id="4577"/>
    <lineage>
        <taxon>Eukaryota</taxon>
        <taxon>Viridiplantae</taxon>
        <taxon>Streptophyta</taxon>
        <taxon>Embryophyta</taxon>
        <taxon>Tracheophyta</taxon>
        <taxon>Spermatophyta</taxon>
        <taxon>Magnoliopsida</taxon>
        <taxon>Liliopsida</taxon>
        <taxon>Poales</taxon>
        <taxon>Poaceae</taxon>
        <taxon>PACMAD clade</taxon>
        <taxon>Panicoideae</taxon>
        <taxon>Andropogonodae</taxon>
        <taxon>Andropogoneae</taxon>
        <taxon>Tripsacinae</taxon>
        <taxon>Zea</taxon>
    </lineage>
</organism>
<dbReference type="PANTHER" id="PTHR45295">
    <property type="entry name" value="CHAPERONE PROTEIN DNAJ C76, CHLOROPLASTIC"/>
    <property type="match status" value="1"/>
</dbReference>
<proteinExistence type="evidence at transcript level"/>
<dbReference type="PANTHER" id="PTHR45295:SF4">
    <property type="entry name" value="OS06G0474800 PROTEIN"/>
    <property type="match status" value="1"/>
</dbReference>
<dbReference type="ExpressionAtlas" id="C4JBM4">
    <property type="expression patterns" value="baseline and differential"/>
</dbReference>
<feature type="compositionally biased region" description="Basic and acidic residues" evidence="1">
    <location>
        <begin position="67"/>
        <end position="78"/>
    </location>
</feature>
<dbReference type="AlphaFoldDB" id="C4JBM4"/>
<feature type="compositionally biased region" description="Basic and acidic residues" evidence="1">
    <location>
        <begin position="86"/>
        <end position="102"/>
    </location>
</feature>